<protein>
    <recommendedName>
        <fullName evidence="1">Apple domain-containing protein</fullName>
    </recommendedName>
</protein>
<evidence type="ECO:0000259" key="1">
    <source>
        <dbReference type="Pfam" id="PF00024"/>
    </source>
</evidence>
<feature type="domain" description="Apple" evidence="1">
    <location>
        <begin position="42"/>
        <end position="79"/>
    </location>
</feature>
<feature type="non-terminal residue" evidence="2">
    <location>
        <position position="95"/>
    </location>
</feature>
<proteinExistence type="predicted"/>
<evidence type="ECO:0000313" key="2">
    <source>
        <dbReference type="EMBL" id="VDI01263.1"/>
    </source>
</evidence>
<name>A0A8B6C8V6_MYTGA</name>
<evidence type="ECO:0000313" key="3">
    <source>
        <dbReference type="Proteomes" id="UP000596742"/>
    </source>
</evidence>
<dbReference type="InterPro" id="IPR003609">
    <property type="entry name" value="Pan_app"/>
</dbReference>
<reference evidence="2" key="1">
    <citation type="submission" date="2018-11" db="EMBL/GenBank/DDBJ databases">
        <authorList>
            <person name="Alioto T."/>
            <person name="Alioto T."/>
        </authorList>
    </citation>
    <scope>NUCLEOTIDE SEQUENCE</scope>
</reference>
<gene>
    <name evidence="2" type="ORF">MGAL_10B004303</name>
</gene>
<dbReference type="AlphaFoldDB" id="A0A8B6C8V6"/>
<keyword evidence="3" id="KW-1185">Reference proteome</keyword>
<organism evidence="2 3">
    <name type="scientific">Mytilus galloprovincialis</name>
    <name type="common">Mediterranean mussel</name>
    <dbReference type="NCBI Taxonomy" id="29158"/>
    <lineage>
        <taxon>Eukaryota</taxon>
        <taxon>Metazoa</taxon>
        <taxon>Spiralia</taxon>
        <taxon>Lophotrochozoa</taxon>
        <taxon>Mollusca</taxon>
        <taxon>Bivalvia</taxon>
        <taxon>Autobranchia</taxon>
        <taxon>Pteriomorphia</taxon>
        <taxon>Mytilida</taxon>
        <taxon>Mytiloidea</taxon>
        <taxon>Mytilidae</taxon>
        <taxon>Mytilinae</taxon>
        <taxon>Mytilus</taxon>
    </lineage>
</organism>
<sequence>MEFLLALLFTKALCETGIIKIHRFKLFSGHVMCETSMPMWLPCAKLCSRIKACKSIDFIAGNKTCQINDDEPGNHTDELIETVGIIFVAEPSFRE</sequence>
<dbReference type="OrthoDB" id="6113960at2759"/>
<accession>A0A8B6C8V6</accession>
<dbReference type="EMBL" id="UYJE01001326">
    <property type="protein sequence ID" value="VDI01263.1"/>
    <property type="molecule type" value="Genomic_DNA"/>
</dbReference>
<comment type="caution">
    <text evidence="2">The sequence shown here is derived from an EMBL/GenBank/DDBJ whole genome shotgun (WGS) entry which is preliminary data.</text>
</comment>
<dbReference type="Pfam" id="PF00024">
    <property type="entry name" value="PAN_1"/>
    <property type="match status" value="1"/>
</dbReference>
<dbReference type="Proteomes" id="UP000596742">
    <property type="component" value="Unassembled WGS sequence"/>
</dbReference>